<reference evidence="2" key="1">
    <citation type="submission" date="2022-07" db="EMBL/GenBank/DDBJ databases">
        <authorList>
            <consortium name="DAFM: The Division of Animal and Food Microbiology"/>
        </authorList>
    </citation>
    <scope>NUCLEOTIDE SEQUENCE</scope>
    <source>
        <strain evidence="2">19MO01SH01-2</strain>
    </source>
</reference>
<evidence type="ECO:0000256" key="1">
    <source>
        <dbReference type="SAM" id="Phobius"/>
    </source>
</evidence>
<keyword evidence="1" id="KW-0812">Transmembrane</keyword>
<protein>
    <recommendedName>
        <fullName evidence="4">Transmembrane protein</fullName>
    </recommendedName>
</protein>
<feature type="transmembrane region" description="Helical" evidence="1">
    <location>
        <begin position="28"/>
        <end position="50"/>
    </location>
</feature>
<dbReference type="Proteomes" id="UP001218208">
    <property type="component" value="Unassembled WGS sequence"/>
</dbReference>
<dbReference type="AlphaFoldDB" id="A0AAI9C0U5"/>
<keyword evidence="1" id="KW-0472">Membrane</keyword>
<name>A0AAI9C0U5_STEMA</name>
<evidence type="ECO:0000313" key="3">
    <source>
        <dbReference type="Proteomes" id="UP001218208"/>
    </source>
</evidence>
<dbReference type="EMBL" id="ABLOJW010000007">
    <property type="protein sequence ID" value="EKT4092059.1"/>
    <property type="molecule type" value="Genomic_DNA"/>
</dbReference>
<organism evidence="2 3">
    <name type="scientific">Stenotrophomonas maltophilia</name>
    <name type="common">Pseudomonas maltophilia</name>
    <name type="synonym">Xanthomonas maltophilia</name>
    <dbReference type="NCBI Taxonomy" id="40324"/>
    <lineage>
        <taxon>Bacteria</taxon>
        <taxon>Pseudomonadati</taxon>
        <taxon>Pseudomonadota</taxon>
        <taxon>Gammaproteobacteria</taxon>
        <taxon>Lysobacterales</taxon>
        <taxon>Lysobacteraceae</taxon>
        <taxon>Stenotrophomonas</taxon>
        <taxon>Stenotrophomonas maltophilia group</taxon>
    </lineage>
</organism>
<accession>A0AAI9C0U5</accession>
<sequence length="249" mass="28598">MYGWVSRFMSYRTFYVWRARYRYYTRHLNGRIVVSALCLAGVVLLLWYYWRYTNVPPPRMHPQAAALRVEGITNEAIHRIVLVRHGGSTPGQEFTTPQEVRASTVRTMRVRQVLDGEVAWRLKANLLADIADYIEVTGGCVPYPCAQVQARLLLLREAAVQNAGINQTLQRILDGPSDLMPSLERGDRQRVKSGWSDSFDDIYYQTWLLNDLQSMHARMMAEYPRRAPAPWLPEWMMGTESSTGSGMPP</sequence>
<gene>
    <name evidence="2" type="ORF">QEG23_001557</name>
</gene>
<evidence type="ECO:0000313" key="2">
    <source>
        <dbReference type="EMBL" id="EKT4092059.1"/>
    </source>
</evidence>
<comment type="caution">
    <text evidence="2">The sequence shown here is derived from an EMBL/GenBank/DDBJ whole genome shotgun (WGS) entry which is preliminary data.</text>
</comment>
<keyword evidence="1" id="KW-1133">Transmembrane helix</keyword>
<evidence type="ECO:0008006" key="4">
    <source>
        <dbReference type="Google" id="ProtNLM"/>
    </source>
</evidence>
<dbReference type="RefSeq" id="WP_110713454.1">
    <property type="nucleotide sequence ID" value="NZ_CP029773.1"/>
</dbReference>
<proteinExistence type="predicted"/>